<feature type="transmembrane region" description="Helical" evidence="2">
    <location>
        <begin position="119"/>
        <end position="142"/>
    </location>
</feature>
<evidence type="ECO:0008006" key="5">
    <source>
        <dbReference type="Google" id="ProtNLM"/>
    </source>
</evidence>
<feature type="non-terminal residue" evidence="3">
    <location>
        <position position="1"/>
    </location>
</feature>
<sequence>VPYLSSHPCCFILSNCRLQVDFRPSREPAMETRPEPVPGPAAPPSSSTTVYPAVESIDRSSLPPPPYAAALSFPKRDEGQLPPSYQLAPNLAGPPIIVYVDDGTGERCLMCGSPLRADISFCALFCVILTVILTFPLGLVLLCCLPCLFTRKCVRCGEVY</sequence>
<comment type="caution">
    <text evidence="3">The sequence shown here is derived from an EMBL/GenBank/DDBJ whole genome shotgun (WGS) entry which is preliminary data.</text>
</comment>
<evidence type="ECO:0000313" key="3">
    <source>
        <dbReference type="EMBL" id="GMS85192.1"/>
    </source>
</evidence>
<evidence type="ECO:0000313" key="4">
    <source>
        <dbReference type="Proteomes" id="UP001432027"/>
    </source>
</evidence>
<feature type="region of interest" description="Disordered" evidence="1">
    <location>
        <begin position="27"/>
        <end position="49"/>
    </location>
</feature>
<keyword evidence="2" id="KW-0812">Transmembrane</keyword>
<protein>
    <recommendedName>
        <fullName evidence="5">Brain protein I3</fullName>
    </recommendedName>
</protein>
<accession>A0AAV5SQY9</accession>
<dbReference type="Proteomes" id="UP001432027">
    <property type="component" value="Unassembled WGS sequence"/>
</dbReference>
<reference evidence="3" key="1">
    <citation type="submission" date="2023-10" db="EMBL/GenBank/DDBJ databases">
        <title>Genome assembly of Pristionchus species.</title>
        <authorList>
            <person name="Yoshida K."/>
            <person name="Sommer R.J."/>
        </authorList>
    </citation>
    <scope>NUCLEOTIDE SEQUENCE</scope>
    <source>
        <strain evidence="3">RS0144</strain>
    </source>
</reference>
<evidence type="ECO:0000256" key="1">
    <source>
        <dbReference type="SAM" id="MobiDB-lite"/>
    </source>
</evidence>
<gene>
    <name evidence="3" type="ORF">PENTCL1PPCAC_7367</name>
</gene>
<dbReference type="AlphaFoldDB" id="A0AAV5SQY9"/>
<keyword evidence="4" id="KW-1185">Reference proteome</keyword>
<name>A0AAV5SQY9_9BILA</name>
<proteinExistence type="predicted"/>
<dbReference type="EMBL" id="BTSX01000002">
    <property type="protein sequence ID" value="GMS85192.1"/>
    <property type="molecule type" value="Genomic_DNA"/>
</dbReference>
<keyword evidence="2" id="KW-0472">Membrane</keyword>
<organism evidence="3 4">
    <name type="scientific">Pristionchus entomophagus</name>
    <dbReference type="NCBI Taxonomy" id="358040"/>
    <lineage>
        <taxon>Eukaryota</taxon>
        <taxon>Metazoa</taxon>
        <taxon>Ecdysozoa</taxon>
        <taxon>Nematoda</taxon>
        <taxon>Chromadorea</taxon>
        <taxon>Rhabditida</taxon>
        <taxon>Rhabditina</taxon>
        <taxon>Diplogasteromorpha</taxon>
        <taxon>Diplogasteroidea</taxon>
        <taxon>Neodiplogasteridae</taxon>
        <taxon>Pristionchus</taxon>
    </lineage>
</organism>
<keyword evidence="2" id="KW-1133">Transmembrane helix</keyword>
<evidence type="ECO:0000256" key="2">
    <source>
        <dbReference type="SAM" id="Phobius"/>
    </source>
</evidence>